<comment type="caution">
    <text evidence="1">The sequence shown here is derived from an EMBL/GenBank/DDBJ whole genome shotgun (WGS) entry which is preliminary data.</text>
</comment>
<gene>
    <name evidence="1" type="ORF">E5358_04825</name>
</gene>
<evidence type="ECO:0000313" key="2">
    <source>
        <dbReference type="Proteomes" id="UP000308886"/>
    </source>
</evidence>
<proteinExistence type="predicted"/>
<dbReference type="EMBL" id="SRZC01000006">
    <property type="protein sequence ID" value="TGX82987.1"/>
    <property type="molecule type" value="Genomic_DNA"/>
</dbReference>
<evidence type="ECO:0000313" key="1">
    <source>
        <dbReference type="EMBL" id="TGX82987.1"/>
    </source>
</evidence>
<name>A0AC61QRD9_9BACT</name>
<reference evidence="1" key="1">
    <citation type="submission" date="2019-04" db="EMBL/GenBank/DDBJ databases">
        <title>Microbes associate with the intestines of laboratory mice.</title>
        <authorList>
            <person name="Navarre W."/>
            <person name="Wong E."/>
            <person name="Huang K."/>
            <person name="Tropini C."/>
            <person name="Ng K."/>
            <person name="Yu B."/>
        </authorList>
    </citation>
    <scope>NUCLEOTIDE SEQUENCE</scope>
    <source>
        <strain evidence="1">NM73_A23</strain>
    </source>
</reference>
<keyword evidence="2" id="KW-1185">Reference proteome</keyword>
<sequence>MDNILKFLIKLQADGGNVLNVARRTSDQLDTVSRKAASVGVRLRNAFSISNFGNSLMSVPGMQFLTNPYTLAGTGISAVASLGAQAEQTSVAFTTLVGSEEKAAGILAQINDFAAKTPYSNLDLVDNTKTMLNFGVEADKVNGYLRQLGDIAAGDRNKLGSLSLVFGQVASAGKMSGQDLLQFINAGFNPLKELEKMTGKTYSELQDMMGKGQIGLDAVAAAIRHATDEGGAFAGMSDRLSQTVSGKFSTLAGNVQQAAVDMFGEIKPVISGLLDLFIMIVPPVASAMQGIFKVAGKVAGFLIDWKEELGLLAAVVAVDTVAFNLNTVAIFGLTGAVKAVTAVTKIWEGVQWLVNIAMNANPIGLVITLITGLVAAVVYCWNKFAGFRAFLLTMWDTVKGFGDIIKLYLIDRIKAFMSGIGKLGSALSKLFSGDFKGAWQSAASGVRDLTGVTSAEKAFASTKALASGVKAEYDKNYAIQSKVKKHSVAKNAAISTPGTKGSASNGTVFNAASSGNGKAGRGSHGKTAEALAMGGTRNTSITMHISKFFDSINVTMNDRMDTAELEHVILKSINRSLAIATSTEQ</sequence>
<organism evidence="1 2">
    <name type="scientific">Palleniella muris</name>
    <dbReference type="NCBI Taxonomy" id="3038145"/>
    <lineage>
        <taxon>Bacteria</taxon>
        <taxon>Pseudomonadati</taxon>
        <taxon>Bacteroidota</taxon>
        <taxon>Bacteroidia</taxon>
        <taxon>Bacteroidales</taxon>
        <taxon>Prevotellaceae</taxon>
        <taxon>Palleniella</taxon>
    </lineage>
</organism>
<dbReference type="Proteomes" id="UP000308886">
    <property type="component" value="Unassembled WGS sequence"/>
</dbReference>
<accession>A0AC61QRD9</accession>
<protein>
    <submittedName>
        <fullName evidence="1">Uncharacterized protein</fullName>
    </submittedName>
</protein>